<sequence>MSSFSPMPDQAPSRNVLGQPLEPCGYDPLTGFFRDGCCNTSPQDLGVHTVCAVVTEEFLTASARLGNDLSTPMPQYGFAGLKPGDRWCICAARWYQVQQAGAACPIVLEATHEATLEVVPFEVLLQYAVIPKTLH</sequence>
<dbReference type="InterPro" id="IPR018714">
    <property type="entry name" value="DUF2237"/>
</dbReference>
<dbReference type="PANTHER" id="PTHR37466:SF1">
    <property type="entry name" value="SLR1628 PROTEIN"/>
    <property type="match status" value="1"/>
</dbReference>
<protein>
    <submittedName>
        <fullName evidence="1">DUF2237 family protein</fullName>
    </submittedName>
</protein>
<proteinExistence type="predicted"/>
<keyword evidence="2" id="KW-1185">Reference proteome</keyword>
<comment type="caution">
    <text evidence="1">The sequence shown here is derived from an EMBL/GenBank/DDBJ whole genome shotgun (WGS) entry which is preliminary data.</text>
</comment>
<dbReference type="Gene3D" id="3.30.56.110">
    <property type="entry name" value="Protein of unknown function DUF2237"/>
    <property type="match status" value="1"/>
</dbReference>
<accession>A0ABW1Z9X4</accession>
<dbReference type="RefSeq" id="WP_263369425.1">
    <property type="nucleotide sequence ID" value="NZ_JAGSYD010000001.1"/>
</dbReference>
<organism evidence="1 2">
    <name type="scientific">Granulicella cerasi</name>
    <dbReference type="NCBI Taxonomy" id="741063"/>
    <lineage>
        <taxon>Bacteria</taxon>
        <taxon>Pseudomonadati</taxon>
        <taxon>Acidobacteriota</taxon>
        <taxon>Terriglobia</taxon>
        <taxon>Terriglobales</taxon>
        <taxon>Acidobacteriaceae</taxon>
        <taxon>Granulicella</taxon>
    </lineage>
</organism>
<name>A0ABW1Z9X4_9BACT</name>
<dbReference type="EMBL" id="JBHSWI010000001">
    <property type="protein sequence ID" value="MFC6645705.1"/>
    <property type="molecule type" value="Genomic_DNA"/>
</dbReference>
<dbReference type="Proteomes" id="UP001596391">
    <property type="component" value="Unassembled WGS sequence"/>
</dbReference>
<reference evidence="2" key="1">
    <citation type="journal article" date="2019" name="Int. J. Syst. Evol. Microbiol.">
        <title>The Global Catalogue of Microorganisms (GCM) 10K type strain sequencing project: providing services to taxonomists for standard genome sequencing and annotation.</title>
        <authorList>
            <consortium name="The Broad Institute Genomics Platform"/>
            <consortium name="The Broad Institute Genome Sequencing Center for Infectious Disease"/>
            <person name="Wu L."/>
            <person name="Ma J."/>
        </authorList>
    </citation>
    <scope>NUCLEOTIDE SEQUENCE [LARGE SCALE GENOMIC DNA]</scope>
    <source>
        <strain evidence="2">CGMCC 1.16026</strain>
    </source>
</reference>
<dbReference type="Pfam" id="PF09996">
    <property type="entry name" value="DUF2237"/>
    <property type="match status" value="1"/>
</dbReference>
<gene>
    <name evidence="1" type="ORF">ACFQBQ_08965</name>
</gene>
<dbReference type="PANTHER" id="PTHR37466">
    <property type="entry name" value="SLR1628 PROTEIN"/>
    <property type="match status" value="1"/>
</dbReference>
<evidence type="ECO:0000313" key="1">
    <source>
        <dbReference type="EMBL" id="MFC6645705.1"/>
    </source>
</evidence>
<evidence type="ECO:0000313" key="2">
    <source>
        <dbReference type="Proteomes" id="UP001596391"/>
    </source>
</evidence>